<feature type="signal peptide" evidence="1">
    <location>
        <begin position="1"/>
        <end position="31"/>
    </location>
</feature>
<dbReference type="KEGG" id="obg:Verru16b_01361"/>
<evidence type="ECO:0000313" key="3">
    <source>
        <dbReference type="Proteomes" id="UP000095228"/>
    </source>
</evidence>
<dbReference type="SUPFAM" id="SSF56988">
    <property type="entry name" value="Anthrax protective antigen"/>
    <property type="match status" value="1"/>
</dbReference>
<dbReference type="EMBL" id="CP016094">
    <property type="protein sequence ID" value="AOS44300.1"/>
    <property type="molecule type" value="Genomic_DNA"/>
</dbReference>
<sequence length="573" mass="63370">MGVTSPMEYPYRWLATALSLFCALLALPSTAAAKASTWKDVQGATFKGEPTEILGPFVIFRTNGDNGRRVLLRAFTPEDCRRIQAEIAALPPRADRFAAARGQATRELVGYVFRVERGEFVSADLADRPEPELMLALSGSHNSAEGWYLSANFNQFYWRIQRVYPGLMEGVFLGARHDIDQHRNIAISSGMPWLVADLRRQPSMGSFRRYIAAKEGANAVLLTRHGVPLVAGAAGDVGEMRVVVDQMSDLLWQIDPDNPAGWPDRLHYLKATRPAEFASSRAEPLLVGNPLRADGLRRHGVKRVVARLAVAADGKVTPTLLADAGDYPAKLAGALQAALAQAVVAPAIEQGRPVAGTLDYRLEVPPAEASHEAERAWLGSTAYPVLPINDWLVLRPIKVSEQDFEMTIIGEKSDGTVILNAFEVNSGKISRAAQMTAFNSDFFAETGVDSVRPREGDRQRIDAETELTWEKIRSKDGFVDMQTALPKDYTVGYAWAEFESPREAEALLGLGSDDGVKIWFNGELVHDKWIRRPSRLDDDVVPLRLKAGKNRILIKIQNATIDWSFVYRLRLKP</sequence>
<evidence type="ECO:0000256" key="1">
    <source>
        <dbReference type="SAM" id="SignalP"/>
    </source>
</evidence>
<accession>A0A1D8ATV2</accession>
<proteinExistence type="predicted"/>
<name>A0A1D8ATV2_9BACT</name>
<gene>
    <name evidence="2" type="ORF">Verru16b_01361</name>
</gene>
<keyword evidence="1" id="KW-0732">Signal</keyword>
<protein>
    <submittedName>
        <fullName evidence="2">Uncharacterized protein</fullName>
    </submittedName>
</protein>
<keyword evidence="3" id="KW-1185">Reference proteome</keyword>
<evidence type="ECO:0000313" key="2">
    <source>
        <dbReference type="EMBL" id="AOS44300.1"/>
    </source>
</evidence>
<dbReference type="AlphaFoldDB" id="A0A1D8ATV2"/>
<dbReference type="Proteomes" id="UP000095228">
    <property type="component" value="Chromosome"/>
</dbReference>
<organism evidence="2 3">
    <name type="scientific">Lacunisphaera limnophila</name>
    <dbReference type="NCBI Taxonomy" id="1838286"/>
    <lineage>
        <taxon>Bacteria</taxon>
        <taxon>Pseudomonadati</taxon>
        <taxon>Verrucomicrobiota</taxon>
        <taxon>Opitutia</taxon>
        <taxon>Opitutales</taxon>
        <taxon>Opitutaceae</taxon>
        <taxon>Lacunisphaera</taxon>
    </lineage>
</organism>
<reference evidence="2 3" key="1">
    <citation type="submission" date="2016-06" db="EMBL/GenBank/DDBJ databases">
        <title>Three novel species with peptidoglycan cell walls form the new genus Lacunisphaera gen. nov. in the family Opitutaceae of the verrucomicrobial subdivision 4.</title>
        <authorList>
            <person name="Rast P."/>
            <person name="Gloeckner I."/>
            <person name="Jogler M."/>
            <person name="Boedeker C."/>
            <person name="Jeske O."/>
            <person name="Wiegand S."/>
            <person name="Reinhardt R."/>
            <person name="Schumann P."/>
            <person name="Rohde M."/>
            <person name="Spring S."/>
            <person name="Gloeckner F.O."/>
            <person name="Jogler C."/>
        </authorList>
    </citation>
    <scope>NUCLEOTIDE SEQUENCE [LARGE SCALE GENOMIC DNA]</scope>
    <source>
        <strain evidence="2 3">IG16b</strain>
    </source>
</reference>
<dbReference type="STRING" id="1838286.Verru16b_01361"/>
<feature type="chain" id="PRO_5009105157" evidence="1">
    <location>
        <begin position="32"/>
        <end position="573"/>
    </location>
</feature>